<evidence type="ECO:0000313" key="1">
    <source>
        <dbReference type="Ensembl" id="ENSFTIP00000010452.1"/>
    </source>
</evidence>
<dbReference type="GO" id="GO:0005737">
    <property type="term" value="C:cytoplasm"/>
    <property type="evidence" value="ECO:0007669"/>
    <property type="project" value="TreeGrafter"/>
</dbReference>
<proteinExistence type="predicted"/>
<accession>A0A8C4XNP5</accession>
<sequence>PATPLRCPSPPQPGSLSWITSSPYIRDAEAANSFPLFFTHRISTVVNVSPEVVNTGASATSTPWQLRSTAWGHAGSDAAALCCWGEWVPTTCLACPMKHRSMSLGGAHTSVEPCHPIIQPNSSLWQLRMISSPSGMILNVYENEVRVMLLLCVQMSSCNPLARNQGKANCSFPRSMLEH</sequence>
<keyword evidence="2" id="KW-1185">Reference proteome</keyword>
<name>A0A8C4XNP5_FALTI</name>
<dbReference type="PANTHER" id="PTHR46495">
    <property type="entry name" value="DUAL SPECIFICITY PROTEIN PHOSPHATASE 21"/>
    <property type="match status" value="1"/>
</dbReference>
<organism evidence="1 2">
    <name type="scientific">Falco tinnunculus</name>
    <name type="common">Common kestrel</name>
    <dbReference type="NCBI Taxonomy" id="100819"/>
    <lineage>
        <taxon>Eukaryota</taxon>
        <taxon>Metazoa</taxon>
        <taxon>Chordata</taxon>
        <taxon>Craniata</taxon>
        <taxon>Vertebrata</taxon>
        <taxon>Euteleostomi</taxon>
        <taxon>Archelosauria</taxon>
        <taxon>Archosauria</taxon>
        <taxon>Dinosauria</taxon>
        <taxon>Saurischia</taxon>
        <taxon>Theropoda</taxon>
        <taxon>Coelurosauria</taxon>
        <taxon>Aves</taxon>
        <taxon>Neognathae</taxon>
        <taxon>Neoaves</taxon>
        <taxon>Telluraves</taxon>
        <taxon>Australaves</taxon>
        <taxon>Falconiformes</taxon>
        <taxon>Falconidae</taxon>
        <taxon>Falco</taxon>
    </lineage>
</organism>
<evidence type="ECO:0000313" key="2">
    <source>
        <dbReference type="Proteomes" id="UP000694562"/>
    </source>
</evidence>
<dbReference type="Ensembl" id="ENSFTIT00000010912.1">
    <property type="protein sequence ID" value="ENSFTIP00000010452.1"/>
    <property type="gene ID" value="ENSFTIG00000007001.1"/>
</dbReference>
<dbReference type="AlphaFoldDB" id="A0A8C4XNP5"/>
<reference evidence="1" key="1">
    <citation type="submission" date="2025-08" db="UniProtKB">
        <authorList>
            <consortium name="Ensembl"/>
        </authorList>
    </citation>
    <scope>IDENTIFICATION</scope>
</reference>
<dbReference type="GO" id="GO:0004725">
    <property type="term" value="F:protein tyrosine phosphatase activity"/>
    <property type="evidence" value="ECO:0007669"/>
    <property type="project" value="TreeGrafter"/>
</dbReference>
<dbReference type="OMA" id="DECYEFM"/>
<protein>
    <submittedName>
        <fullName evidence="1">Uncharacterized protein</fullName>
    </submittedName>
</protein>
<dbReference type="PANTHER" id="PTHR46495:SF1">
    <property type="entry name" value="DUAL SPECIFICITY PHOSPHATASE 21"/>
    <property type="match status" value="1"/>
</dbReference>
<dbReference type="Proteomes" id="UP000694562">
    <property type="component" value="Unplaced"/>
</dbReference>
<dbReference type="OrthoDB" id="285418at2759"/>
<reference evidence="1" key="2">
    <citation type="submission" date="2025-09" db="UniProtKB">
        <authorList>
            <consortium name="Ensembl"/>
        </authorList>
    </citation>
    <scope>IDENTIFICATION</scope>
</reference>